<dbReference type="InterPro" id="IPR050792">
    <property type="entry name" value="ADP-ribosylglycohydrolase"/>
</dbReference>
<dbReference type="PANTHER" id="PTHR16222">
    <property type="entry name" value="ADP-RIBOSYLGLYCOHYDROLASE"/>
    <property type="match status" value="1"/>
</dbReference>
<evidence type="ECO:0000313" key="5">
    <source>
        <dbReference type="Proteomes" id="UP000319908"/>
    </source>
</evidence>
<gene>
    <name evidence="4" type="primary">draG</name>
    <name evidence="4" type="ORF">Poly21_57090</name>
</gene>
<reference evidence="4 5" key="1">
    <citation type="journal article" date="2020" name="Antonie Van Leeuwenhoek">
        <title>Rhodopirellula heiligendammensis sp. nov., Rhodopirellula pilleata sp. nov., and Rhodopirellula solitaria sp. nov. isolated from natural or artificial marine surfaces in Northern Germany and California, USA, and emended description of the genus Rhodopirellula.</title>
        <authorList>
            <person name="Kallscheuer N."/>
            <person name="Wiegand S."/>
            <person name="Jogler M."/>
            <person name="Boedeker C."/>
            <person name="Peeters S.H."/>
            <person name="Rast P."/>
            <person name="Heuer A."/>
            <person name="Jetten M.S.M."/>
            <person name="Rohde M."/>
            <person name="Jogler C."/>
        </authorList>
    </citation>
    <scope>NUCLEOTIDE SEQUENCE [LARGE SCALE GENOMIC DNA]</scope>
    <source>
        <strain evidence="4 5">Poly21</strain>
    </source>
</reference>
<dbReference type="SUPFAM" id="SSF101478">
    <property type="entry name" value="ADP-ribosylglycohydrolase"/>
    <property type="match status" value="1"/>
</dbReference>
<dbReference type="Proteomes" id="UP000319908">
    <property type="component" value="Unassembled WGS sequence"/>
</dbReference>
<feature type="binding site" evidence="3">
    <location>
        <position position="256"/>
    </location>
    <ligand>
        <name>Mg(2+)</name>
        <dbReference type="ChEBI" id="CHEBI:18420"/>
        <label>1</label>
    </ligand>
</feature>
<feature type="binding site" evidence="3">
    <location>
        <position position="258"/>
    </location>
    <ligand>
        <name>Mg(2+)</name>
        <dbReference type="ChEBI" id="CHEBI:18420"/>
        <label>1</label>
    </ligand>
</feature>
<comment type="similarity">
    <text evidence="1">Belongs to the ADP-ribosylglycohydrolase family.</text>
</comment>
<feature type="binding site" evidence="3">
    <location>
        <position position="56"/>
    </location>
    <ligand>
        <name>Mg(2+)</name>
        <dbReference type="ChEBI" id="CHEBI:18420"/>
        <label>1</label>
    </ligand>
</feature>
<sequence length="317" mass="34051">MNASLQDRFRGCLVGLAVGDALGGRFEAQSADYIGGRFANTEQLINYITDEIWYTDDTQMAIGVAESLADHGEIIEDRLCESFVANYMPSRGYGRGARAVLDAMEDGDDYQAVAAKHFPGGSFGNGAAMRVAPVGLFFRDDPHIALDQSRLSALPTHLHPLGIEGAQLVALAVAHASNVEQFDRDAFFAHLLEHCKSSEYRCKLETAAQIQEPSELVPLGNGIEALESVTTAIACFALTPRSYEDTIANAIFLGGDTDTIAAMAGSIAGAHLGVRSIPDVLLNNLEESPKGRSYILELADRLHSAYTNRIANATNDT</sequence>
<evidence type="ECO:0000256" key="2">
    <source>
        <dbReference type="ARBA" id="ARBA00022801"/>
    </source>
</evidence>
<keyword evidence="5" id="KW-1185">Reference proteome</keyword>
<keyword evidence="3" id="KW-0479">Metal-binding</keyword>
<dbReference type="Pfam" id="PF03747">
    <property type="entry name" value="ADP_ribosyl_GH"/>
    <property type="match status" value="1"/>
</dbReference>
<dbReference type="GO" id="GO:0047407">
    <property type="term" value="F:ADP-ribosyl-[dinitrogen reductase] hydrolase activity"/>
    <property type="evidence" value="ECO:0007669"/>
    <property type="project" value="UniProtKB-EC"/>
</dbReference>
<dbReference type="EC" id="3.2.2.24" evidence="4"/>
<keyword evidence="3" id="KW-0460">Magnesium</keyword>
<name>A0A5C6B0E2_9BACT</name>
<evidence type="ECO:0000256" key="1">
    <source>
        <dbReference type="ARBA" id="ARBA00010702"/>
    </source>
</evidence>
<protein>
    <submittedName>
        <fullName evidence="4">ADP-ribosyl-[dinitrogen reductase] glycohydrolase</fullName>
        <ecNumber evidence="4">3.2.2.24</ecNumber>
    </submittedName>
</protein>
<feature type="binding site" evidence="3">
    <location>
        <position position="57"/>
    </location>
    <ligand>
        <name>Mg(2+)</name>
        <dbReference type="ChEBI" id="CHEBI:18420"/>
        <label>1</label>
    </ligand>
</feature>
<dbReference type="AlphaFoldDB" id="A0A5C6B0E2"/>
<comment type="cofactor">
    <cofactor evidence="3">
        <name>Mg(2+)</name>
        <dbReference type="ChEBI" id="CHEBI:18420"/>
    </cofactor>
    <text evidence="3">Binds 2 magnesium ions per subunit.</text>
</comment>
<keyword evidence="2 4" id="KW-0378">Hydrolase</keyword>
<organism evidence="4 5">
    <name type="scientific">Allorhodopirellula heiligendammensis</name>
    <dbReference type="NCBI Taxonomy" id="2714739"/>
    <lineage>
        <taxon>Bacteria</taxon>
        <taxon>Pseudomonadati</taxon>
        <taxon>Planctomycetota</taxon>
        <taxon>Planctomycetia</taxon>
        <taxon>Pirellulales</taxon>
        <taxon>Pirellulaceae</taxon>
        <taxon>Allorhodopirellula</taxon>
    </lineage>
</organism>
<dbReference type="PANTHER" id="PTHR16222:SF24">
    <property type="entry name" value="ADP-RIBOSYLHYDROLASE ARH3"/>
    <property type="match status" value="1"/>
</dbReference>
<feature type="binding site" evidence="3">
    <location>
        <position position="259"/>
    </location>
    <ligand>
        <name>Mg(2+)</name>
        <dbReference type="ChEBI" id="CHEBI:18420"/>
        <label>1</label>
    </ligand>
</feature>
<proteinExistence type="inferred from homology"/>
<feature type="binding site" evidence="3">
    <location>
        <position position="55"/>
    </location>
    <ligand>
        <name>Mg(2+)</name>
        <dbReference type="ChEBI" id="CHEBI:18420"/>
        <label>1</label>
    </ligand>
</feature>
<evidence type="ECO:0000313" key="4">
    <source>
        <dbReference type="EMBL" id="TWU05380.1"/>
    </source>
</evidence>
<accession>A0A5C6B0E2</accession>
<comment type="caution">
    <text evidence="4">The sequence shown here is derived from an EMBL/GenBank/DDBJ whole genome shotgun (WGS) entry which is preliminary data.</text>
</comment>
<dbReference type="Gene3D" id="1.10.4080.10">
    <property type="entry name" value="ADP-ribosylation/Crystallin J1"/>
    <property type="match status" value="1"/>
</dbReference>
<dbReference type="InterPro" id="IPR005502">
    <property type="entry name" value="Ribosyl_crysJ1"/>
</dbReference>
<dbReference type="OrthoDB" id="9798107at2"/>
<keyword evidence="4" id="KW-0326">Glycosidase</keyword>
<dbReference type="InterPro" id="IPR036705">
    <property type="entry name" value="Ribosyl_crysJ1_sf"/>
</dbReference>
<dbReference type="EMBL" id="SJPU01000019">
    <property type="protein sequence ID" value="TWU05380.1"/>
    <property type="molecule type" value="Genomic_DNA"/>
</dbReference>
<dbReference type="GO" id="GO:0046872">
    <property type="term" value="F:metal ion binding"/>
    <property type="evidence" value="ECO:0007669"/>
    <property type="project" value="UniProtKB-KW"/>
</dbReference>
<dbReference type="RefSeq" id="WP_146410093.1">
    <property type="nucleotide sequence ID" value="NZ_SJPU01000019.1"/>
</dbReference>
<evidence type="ECO:0000256" key="3">
    <source>
        <dbReference type="PIRSR" id="PIRSR605502-1"/>
    </source>
</evidence>